<dbReference type="SUPFAM" id="SSF82185">
    <property type="entry name" value="Histone H3 K4-specific methyltransferase SET7/9 N-terminal domain"/>
    <property type="match status" value="2"/>
</dbReference>
<evidence type="ECO:0000256" key="1">
    <source>
        <dbReference type="SAM" id="SignalP"/>
    </source>
</evidence>
<reference evidence="4" key="1">
    <citation type="submission" date="2016-11" db="EMBL/GenBank/DDBJ databases">
        <authorList>
            <person name="Varghese N."/>
            <person name="Submissions S."/>
        </authorList>
    </citation>
    <scope>NUCLEOTIDE SEQUENCE [LARGE SCALE GENOMIC DNA]</scope>
    <source>
        <strain evidence="4">UWOS</strain>
    </source>
</reference>
<dbReference type="PROSITE" id="PS51257">
    <property type="entry name" value="PROKAR_LIPOPROTEIN"/>
    <property type="match status" value="1"/>
</dbReference>
<protein>
    <submittedName>
        <fullName evidence="3">YARHG domain-containing protein</fullName>
    </submittedName>
</protein>
<organism evidence="3 4">
    <name type="scientific">Fibrobacter intestinalis</name>
    <dbReference type="NCBI Taxonomy" id="28122"/>
    <lineage>
        <taxon>Bacteria</taxon>
        <taxon>Pseudomonadati</taxon>
        <taxon>Fibrobacterota</taxon>
        <taxon>Fibrobacteria</taxon>
        <taxon>Fibrobacterales</taxon>
        <taxon>Fibrobacteraceae</taxon>
        <taxon>Fibrobacter</taxon>
    </lineage>
</organism>
<dbReference type="Gene3D" id="1.20.58.1690">
    <property type="match status" value="1"/>
</dbReference>
<dbReference type="InterPro" id="IPR025582">
    <property type="entry name" value="YARHG_dom"/>
</dbReference>
<dbReference type="Pfam" id="PF13308">
    <property type="entry name" value="YARHG"/>
    <property type="match status" value="1"/>
</dbReference>
<gene>
    <name evidence="3" type="ORF">SAMN05720469_13117</name>
</gene>
<dbReference type="Gene3D" id="2.20.110.10">
    <property type="entry name" value="Histone H3 K4-specific methyltransferase SET7/9 N-terminal domain"/>
    <property type="match status" value="1"/>
</dbReference>
<evidence type="ECO:0000313" key="4">
    <source>
        <dbReference type="Proteomes" id="UP000184275"/>
    </source>
</evidence>
<dbReference type="SMART" id="SM01324">
    <property type="entry name" value="YARHG"/>
    <property type="match status" value="1"/>
</dbReference>
<dbReference type="RefSeq" id="WP_159433730.1">
    <property type="nucleotide sequence ID" value="NZ_FRAW01000031.1"/>
</dbReference>
<dbReference type="InterPro" id="IPR038434">
    <property type="entry name" value="YARHG_sf"/>
</dbReference>
<evidence type="ECO:0000313" key="3">
    <source>
        <dbReference type="EMBL" id="SHL05096.1"/>
    </source>
</evidence>
<feature type="chain" id="PRO_5012477877" evidence="1">
    <location>
        <begin position="26"/>
        <end position="319"/>
    </location>
</feature>
<feature type="domain" description="YARHG" evidence="2">
    <location>
        <begin position="221"/>
        <end position="303"/>
    </location>
</feature>
<dbReference type="Proteomes" id="UP000184275">
    <property type="component" value="Unassembled WGS sequence"/>
</dbReference>
<accession>A0A1M6XGL6</accession>
<proteinExistence type="predicted"/>
<sequence>MIRIFSFISNKSLALLFFMSSLLFVACKTDEEKCKEGDWEACGREIVNVAMENFQRGLNETVKTKKDGKFTDYYSNGNMKTKGAYKDGMKHGRWRKWDSEGNLIYDGSFKYGEKEGFWREIENGVESKGKYKGGKRFGPWEETSPLSQVKGSYVNGKRDGFWEESYDGETYKGNYKNDEKDGVWDENGEKIRYKNGKVVSESNNKEQPKETFTNSSHPVIGEALFENLSKHRLSGSDLSSYTKSELRILRNSIFAKHGYIFKSEDLKMYFSQFEWYKPEFNNVNHKLNSVEKENIKILKQAEDNGNLSSLANIRDWQIV</sequence>
<name>A0A1M6XGL6_9BACT</name>
<keyword evidence="1" id="KW-0732">Signal</keyword>
<dbReference type="EMBL" id="FRAW01000031">
    <property type="protein sequence ID" value="SHL05096.1"/>
    <property type="molecule type" value="Genomic_DNA"/>
</dbReference>
<keyword evidence="4" id="KW-1185">Reference proteome</keyword>
<dbReference type="AlphaFoldDB" id="A0A1M6XGL6"/>
<feature type="signal peptide" evidence="1">
    <location>
        <begin position="1"/>
        <end position="25"/>
    </location>
</feature>
<evidence type="ECO:0000259" key="2">
    <source>
        <dbReference type="SMART" id="SM01324"/>
    </source>
</evidence>